<dbReference type="RefSeq" id="WP_001894914.1">
    <property type="nucleotide sequence ID" value="NZ_CP016325.1"/>
</dbReference>
<gene>
    <name evidence="1" type="ORF">VC274080_022983</name>
</gene>
<dbReference type="Pfam" id="PF10987">
    <property type="entry name" value="DUF2806"/>
    <property type="match status" value="1"/>
</dbReference>
<dbReference type="AlphaFoldDB" id="A0A0K9UXZ2"/>
<dbReference type="Proteomes" id="UP000003017">
    <property type="component" value="Unassembled WGS sequence"/>
</dbReference>
<reference evidence="1 2" key="2">
    <citation type="submission" date="2010-08" db="EMBL/GenBank/DDBJ databases">
        <title>The Genome Sequence of Vibrio cholerae strain 2740-80.</title>
        <authorList>
            <consortium name="The Broad Institute Genome Sequencing Platform"/>
            <person name="Colwell R."/>
            <person name="Young S.K."/>
            <person name="Zeng Q."/>
            <person name="Alvarado L."/>
            <person name="Berlin A."/>
            <person name="Chapman S."/>
            <person name="Chen Z."/>
            <person name="Freedman E."/>
            <person name="Gellesch M."/>
            <person name="Goldberg J."/>
            <person name="Griggs A."/>
            <person name="Gujja S."/>
            <person name="Heilman E."/>
            <person name="Heiman D."/>
            <person name="Howarth C."/>
            <person name="Larson L."/>
            <person name="Mehta T."/>
            <person name="Neiman D.N."/>
            <person name="Park D."/>
            <person name="Pearson M."/>
            <person name="Roberts A."/>
            <person name="Saif S."/>
            <person name="Shenoy N."/>
            <person name="Sisk P."/>
            <person name="Stolte C."/>
            <person name="Sykes S."/>
            <person name="White J."/>
            <person name="Yandava C."/>
            <person name="Borodovsky M."/>
            <person name="Heidelberg J."/>
            <person name="Haas B."/>
            <person name="Nusbaum C."/>
            <person name="Birren B."/>
        </authorList>
    </citation>
    <scope>NUCLEOTIDE SEQUENCE [LARGE SCALE GENOMIC DNA]</scope>
    <source>
        <strain evidence="1 2">2740-80</strain>
    </source>
</reference>
<sequence>MSEGHSLINLGDISKPATVLIEKISNAVGILYEPRKIKNLAKANAEAEKIKFLGQLELSDLELRSINRFVTQEAKKQQNIESITAQAIQELPCDSNTEALEEDWITHFFSKCENVSDSEMQSLWSKLLSNEAHTPGTFSKRTVDFVASMDKRDAKMFTDFCQFVWVHGNYIPLIFDVNNDVYNEAGVNFATLKHLDAIGLISFEPTAGYVRRKLGQDERFYYYDQPTDLRLKQQQNNQINLGMALLTRTGHELVNVCGSEPNESFYEYVIKKWFDDGIVTSSPIT</sequence>
<protein>
    <recommendedName>
        <fullName evidence="3">DUF2806 domain-containing protein</fullName>
    </recommendedName>
</protein>
<evidence type="ECO:0008006" key="3">
    <source>
        <dbReference type="Google" id="ProtNLM"/>
    </source>
</evidence>
<proteinExistence type="predicted"/>
<reference evidence="1 2" key="1">
    <citation type="submission" date="2007-01" db="EMBL/GenBank/DDBJ databases">
        <authorList>
            <person name="Kobayashi T."/>
            <person name="Suzuki M."/>
            <person name="Inoue H."/>
            <person name="Itai R.N."/>
            <person name="Takahashi M."/>
            <person name="Nakanishi H."/>
            <person name="Mori S."/>
            <person name="Nishizawa N.K."/>
        </authorList>
    </citation>
    <scope>NUCLEOTIDE SEQUENCE [LARGE SCALE GENOMIC DNA]</scope>
    <source>
        <strain evidence="1 2">2740-80</strain>
    </source>
</reference>
<accession>A0A0K9UXZ2</accession>
<evidence type="ECO:0000313" key="1">
    <source>
        <dbReference type="EMBL" id="KNA60628.1"/>
    </source>
</evidence>
<dbReference type="EMBL" id="AAUT02000010">
    <property type="protein sequence ID" value="KNA60628.1"/>
    <property type="molecule type" value="Genomic_DNA"/>
</dbReference>
<comment type="caution">
    <text evidence="1">The sequence shown here is derived from an EMBL/GenBank/DDBJ whole genome shotgun (WGS) entry which is preliminary data.</text>
</comment>
<organism evidence="1 2">
    <name type="scientific">Vibrio cholerae 2740-80</name>
    <dbReference type="NCBI Taxonomy" id="412614"/>
    <lineage>
        <taxon>Bacteria</taxon>
        <taxon>Pseudomonadati</taxon>
        <taxon>Pseudomonadota</taxon>
        <taxon>Gammaproteobacteria</taxon>
        <taxon>Vibrionales</taxon>
        <taxon>Vibrionaceae</taxon>
        <taxon>Vibrio</taxon>
    </lineage>
</organism>
<name>A0A0K9UXZ2_VIBCL</name>
<dbReference type="InterPro" id="IPR021254">
    <property type="entry name" value="DUF2806"/>
</dbReference>
<evidence type="ECO:0000313" key="2">
    <source>
        <dbReference type="Proteomes" id="UP000003017"/>
    </source>
</evidence>